<organism evidence="3 4">
    <name type="scientific">Skermanella aerolata</name>
    <dbReference type="NCBI Taxonomy" id="393310"/>
    <lineage>
        <taxon>Bacteria</taxon>
        <taxon>Pseudomonadati</taxon>
        <taxon>Pseudomonadota</taxon>
        <taxon>Alphaproteobacteria</taxon>
        <taxon>Rhodospirillales</taxon>
        <taxon>Azospirillaceae</taxon>
        <taxon>Skermanella</taxon>
    </lineage>
</organism>
<evidence type="ECO:0000259" key="2">
    <source>
        <dbReference type="Pfam" id="PF14326"/>
    </source>
</evidence>
<feature type="chain" id="PRO_5021786069" description="DUF4384 domain-containing protein" evidence="1">
    <location>
        <begin position="31"/>
        <end position="385"/>
    </location>
</feature>
<name>A0A512DRY8_9PROT</name>
<feature type="signal peptide" evidence="1">
    <location>
        <begin position="1"/>
        <end position="30"/>
    </location>
</feature>
<comment type="caution">
    <text evidence="3">The sequence shown here is derived from an EMBL/GenBank/DDBJ whole genome shotgun (WGS) entry which is preliminary data.</text>
</comment>
<sequence length="385" mass="40485">MLKTRRNSPLLPCAAFAIVFGLGTAGHAVADQAIVVAATAPGLTIGQVIDDGAAVRMPEGSNALFLFSSGRTVTVKGPYEGPLDRLSSGKEAQGRLSGLFGAERFAQNELGAARNLGTPRTRSADELSAIDASVPGVWCVRAGHVPAIQRPADPAFNPAVLKPAAGKATTVSWAGASATQPWPPALPLDDGAEIQVRSRDQSQSHNLVMRIVKDSDDPGVLAVGLVKAGCRRQADAVLTAIGEATVPLDLYLSSERGLYPTYRAGEAVRLVLQTNRDAHLYCYLRRRADLIPIFPSPDSGGSQVKGSMPLTFPGDRMPLPLSASEPGSDSEVRCFAADRDLAADLPSGIQAFKPLGADAIAKLEATLDGLRQTRLVVTQIVLRVK</sequence>
<protein>
    <recommendedName>
        <fullName evidence="2">DUF4384 domain-containing protein</fullName>
    </recommendedName>
</protein>
<accession>A0A512DRY8</accession>
<dbReference type="InterPro" id="IPR025493">
    <property type="entry name" value="DUF4384"/>
</dbReference>
<dbReference type="EMBL" id="BJYZ01000015">
    <property type="protein sequence ID" value="GEO39252.1"/>
    <property type="molecule type" value="Genomic_DNA"/>
</dbReference>
<reference evidence="3 4" key="1">
    <citation type="submission" date="2019-07" db="EMBL/GenBank/DDBJ databases">
        <title>Whole genome shotgun sequence of Skermanella aerolata NBRC 106429.</title>
        <authorList>
            <person name="Hosoyama A."/>
            <person name="Uohara A."/>
            <person name="Ohji S."/>
            <person name="Ichikawa N."/>
        </authorList>
    </citation>
    <scope>NUCLEOTIDE SEQUENCE [LARGE SCALE GENOMIC DNA]</scope>
    <source>
        <strain evidence="3 4">NBRC 106429</strain>
    </source>
</reference>
<gene>
    <name evidence="3" type="ORF">SAE02_34000</name>
</gene>
<evidence type="ECO:0000313" key="4">
    <source>
        <dbReference type="Proteomes" id="UP000321523"/>
    </source>
</evidence>
<dbReference type="Pfam" id="PF14326">
    <property type="entry name" value="DUF4384"/>
    <property type="match status" value="1"/>
</dbReference>
<proteinExistence type="predicted"/>
<keyword evidence="1" id="KW-0732">Signal</keyword>
<evidence type="ECO:0000256" key="1">
    <source>
        <dbReference type="SAM" id="SignalP"/>
    </source>
</evidence>
<dbReference type="Proteomes" id="UP000321523">
    <property type="component" value="Unassembled WGS sequence"/>
</dbReference>
<keyword evidence="4" id="KW-1185">Reference proteome</keyword>
<dbReference type="OrthoDB" id="7298463at2"/>
<feature type="domain" description="DUF4384" evidence="2">
    <location>
        <begin position="261"/>
        <end position="338"/>
    </location>
</feature>
<evidence type="ECO:0000313" key="3">
    <source>
        <dbReference type="EMBL" id="GEO39252.1"/>
    </source>
</evidence>
<dbReference type="RefSeq" id="WP_044431129.1">
    <property type="nucleotide sequence ID" value="NZ_BJYZ01000015.1"/>
</dbReference>
<dbReference type="AlphaFoldDB" id="A0A512DRY8"/>